<proteinExistence type="predicted"/>
<reference evidence="2" key="1">
    <citation type="journal article" date="2014" name="Int. J. Syst. Evol. Microbiol.">
        <title>Complete genome sequence of Corynebacterium casei LMG S-19264T (=DSM 44701T), isolated from a smear-ripened cheese.</title>
        <authorList>
            <consortium name="US DOE Joint Genome Institute (JGI-PGF)"/>
            <person name="Walter F."/>
            <person name="Albersmeier A."/>
            <person name="Kalinowski J."/>
            <person name="Ruckert C."/>
        </authorList>
    </citation>
    <scope>NUCLEOTIDE SEQUENCE</scope>
    <source>
        <strain evidence="2">CGMCC 1.15320</strain>
    </source>
</reference>
<feature type="domain" description="Enoyl reductase (ER)" evidence="1">
    <location>
        <begin position="10"/>
        <end position="325"/>
    </location>
</feature>
<evidence type="ECO:0000259" key="1">
    <source>
        <dbReference type="SMART" id="SM00829"/>
    </source>
</evidence>
<dbReference type="PANTHER" id="PTHR43677">
    <property type="entry name" value="SHORT-CHAIN DEHYDROGENASE/REDUCTASE"/>
    <property type="match status" value="1"/>
</dbReference>
<dbReference type="GO" id="GO:0016491">
    <property type="term" value="F:oxidoreductase activity"/>
    <property type="evidence" value="ECO:0007669"/>
    <property type="project" value="InterPro"/>
</dbReference>
<dbReference type="EMBL" id="BMIF01000015">
    <property type="protein sequence ID" value="GGA78910.1"/>
    <property type="molecule type" value="Genomic_DNA"/>
</dbReference>
<sequence length="332" mass="35331">MRAMVCTEQGKPAKWEWREWQTRSLGPKDVRVAIRAAGVNFPDRLASEGGYHIPTPPPYIPGLEAAGDILEVGEEVTSFTVGQSVIIDGSSELQGLFADECVVDQSLLIPLPEGMSYEKGSAFPVVYATGYHALVQRGQLEEGETLVVHGAAGGVGLAALQIGRALGARVIATVGDAEKAETLRSLGYPDVITVDAEDVRARILELTDGQGADVFYDPVGGELFDVSMRSIAKEGRILIIGAAGGQYGTLKTNHALVKEVSVVGVLYGAWKARKPKIAERNMEALVQLASAGKIDPHIWKVLPMSQTPEAIEALGSRRVIGKVVVVPDGLNV</sequence>
<gene>
    <name evidence="2" type="ORF">GCM10011385_36330</name>
</gene>
<dbReference type="Pfam" id="PF00107">
    <property type="entry name" value="ADH_zinc_N"/>
    <property type="match status" value="1"/>
</dbReference>
<dbReference type="InterPro" id="IPR051397">
    <property type="entry name" value="Zn-ADH-like_protein"/>
</dbReference>
<dbReference type="SUPFAM" id="SSF50129">
    <property type="entry name" value="GroES-like"/>
    <property type="match status" value="1"/>
</dbReference>
<dbReference type="AlphaFoldDB" id="A0A916W913"/>
<dbReference type="SUPFAM" id="SSF51735">
    <property type="entry name" value="NAD(P)-binding Rossmann-fold domains"/>
    <property type="match status" value="1"/>
</dbReference>
<protein>
    <submittedName>
        <fullName evidence="2">NADPH:quinone oxidoreductase</fullName>
    </submittedName>
</protein>
<accession>A0A916W913</accession>
<name>A0A916W913_9HYPH</name>
<evidence type="ECO:0000313" key="3">
    <source>
        <dbReference type="Proteomes" id="UP000636264"/>
    </source>
</evidence>
<dbReference type="CDD" id="cd08241">
    <property type="entry name" value="QOR1"/>
    <property type="match status" value="1"/>
</dbReference>
<dbReference type="Proteomes" id="UP000636264">
    <property type="component" value="Unassembled WGS sequence"/>
</dbReference>
<dbReference type="InterPro" id="IPR011032">
    <property type="entry name" value="GroES-like_sf"/>
</dbReference>
<dbReference type="PANTHER" id="PTHR43677:SF4">
    <property type="entry name" value="QUINONE OXIDOREDUCTASE-LIKE PROTEIN 2"/>
    <property type="match status" value="1"/>
</dbReference>
<dbReference type="Gene3D" id="3.90.180.10">
    <property type="entry name" value="Medium-chain alcohol dehydrogenases, catalytic domain"/>
    <property type="match status" value="1"/>
</dbReference>
<dbReference type="InterPro" id="IPR036291">
    <property type="entry name" value="NAD(P)-bd_dom_sf"/>
</dbReference>
<comment type="caution">
    <text evidence="2">The sequence shown here is derived from an EMBL/GenBank/DDBJ whole genome shotgun (WGS) entry which is preliminary data.</text>
</comment>
<dbReference type="Pfam" id="PF08240">
    <property type="entry name" value="ADH_N"/>
    <property type="match status" value="1"/>
</dbReference>
<reference evidence="2" key="2">
    <citation type="submission" date="2020-09" db="EMBL/GenBank/DDBJ databases">
        <authorList>
            <person name="Sun Q."/>
            <person name="Zhou Y."/>
        </authorList>
    </citation>
    <scope>NUCLEOTIDE SEQUENCE</scope>
    <source>
        <strain evidence="2">CGMCC 1.15320</strain>
    </source>
</reference>
<dbReference type="InterPro" id="IPR013149">
    <property type="entry name" value="ADH-like_C"/>
</dbReference>
<dbReference type="SMART" id="SM00829">
    <property type="entry name" value="PKS_ER"/>
    <property type="match status" value="1"/>
</dbReference>
<evidence type="ECO:0000313" key="2">
    <source>
        <dbReference type="EMBL" id="GGA78910.1"/>
    </source>
</evidence>
<dbReference type="RefSeq" id="WP_188722536.1">
    <property type="nucleotide sequence ID" value="NZ_BMIF01000015.1"/>
</dbReference>
<dbReference type="InterPro" id="IPR020843">
    <property type="entry name" value="ER"/>
</dbReference>
<dbReference type="Gene3D" id="3.40.50.720">
    <property type="entry name" value="NAD(P)-binding Rossmann-like Domain"/>
    <property type="match status" value="1"/>
</dbReference>
<keyword evidence="3" id="KW-1185">Reference proteome</keyword>
<dbReference type="InterPro" id="IPR013154">
    <property type="entry name" value="ADH-like_N"/>
</dbReference>
<organism evidence="2 3">
    <name type="scientific">Nitratireductor aestuarii</name>
    <dbReference type="NCBI Taxonomy" id="1735103"/>
    <lineage>
        <taxon>Bacteria</taxon>
        <taxon>Pseudomonadati</taxon>
        <taxon>Pseudomonadota</taxon>
        <taxon>Alphaproteobacteria</taxon>
        <taxon>Hyphomicrobiales</taxon>
        <taxon>Phyllobacteriaceae</taxon>
        <taxon>Nitratireductor</taxon>
    </lineage>
</organism>